<protein>
    <submittedName>
        <fullName evidence="1">Uncharacterized protein</fullName>
    </submittedName>
</protein>
<proteinExistence type="predicted"/>
<reference evidence="1" key="1">
    <citation type="submission" date="2020-03" db="EMBL/GenBank/DDBJ databases">
        <title>The deep terrestrial virosphere.</title>
        <authorList>
            <person name="Holmfeldt K."/>
            <person name="Nilsson E."/>
            <person name="Simone D."/>
            <person name="Lopez-Fernandez M."/>
            <person name="Wu X."/>
            <person name="de Brujin I."/>
            <person name="Lundin D."/>
            <person name="Andersson A."/>
            <person name="Bertilsson S."/>
            <person name="Dopson M."/>
        </authorList>
    </citation>
    <scope>NUCLEOTIDE SEQUENCE</scope>
    <source>
        <strain evidence="1">MM415B01788</strain>
    </source>
</reference>
<gene>
    <name evidence="1" type="ORF">MM415B01788_0013</name>
</gene>
<dbReference type="EMBL" id="MT141239">
    <property type="protein sequence ID" value="QJA56800.1"/>
    <property type="molecule type" value="Genomic_DNA"/>
</dbReference>
<sequence>MSTDRWVNILECRFKGQKVEYYPTGEGGKFIQYGIDFEEFESGPASYTTAIVEMSDGTVRNIPVRLIQFINKKVNDVSR</sequence>
<organism evidence="1">
    <name type="scientific">viral metagenome</name>
    <dbReference type="NCBI Taxonomy" id="1070528"/>
    <lineage>
        <taxon>unclassified sequences</taxon>
        <taxon>metagenomes</taxon>
        <taxon>organismal metagenomes</taxon>
    </lineage>
</organism>
<dbReference type="AlphaFoldDB" id="A0A6M3IGZ8"/>
<name>A0A6M3IGZ8_9ZZZZ</name>
<accession>A0A6M3IGZ8</accession>
<evidence type="ECO:0000313" key="1">
    <source>
        <dbReference type="EMBL" id="QJA56800.1"/>
    </source>
</evidence>